<feature type="compositionally biased region" description="Low complexity" evidence="3">
    <location>
        <begin position="432"/>
        <end position="457"/>
    </location>
</feature>
<feature type="domain" description="Tetratricopeptide repeat protein 7 N-terminal" evidence="4">
    <location>
        <begin position="3"/>
        <end position="384"/>
    </location>
</feature>
<protein>
    <recommendedName>
        <fullName evidence="4">Tetratricopeptide repeat protein 7 N-terminal domain-containing protein</fullName>
    </recommendedName>
</protein>
<dbReference type="GO" id="GO:0046854">
    <property type="term" value="P:phosphatidylinositol phosphate biosynthetic process"/>
    <property type="evidence" value="ECO:0007669"/>
    <property type="project" value="TreeGrafter"/>
</dbReference>
<evidence type="ECO:0000313" key="6">
    <source>
        <dbReference type="Proteomes" id="UP001152747"/>
    </source>
</evidence>
<dbReference type="PANTHER" id="PTHR23083">
    <property type="entry name" value="TETRATRICOPEPTIDE REPEAT PROTEIN, TPR"/>
    <property type="match status" value="1"/>
</dbReference>
<comment type="function">
    <text evidence="1">Involved in endocytosis.</text>
</comment>
<dbReference type="InterPro" id="IPR051722">
    <property type="entry name" value="Endocytosis_PI4K-reg_protein"/>
</dbReference>
<dbReference type="Gene3D" id="1.25.40.10">
    <property type="entry name" value="Tetratricopeptide repeat domain"/>
    <property type="match status" value="1"/>
</dbReference>
<organism evidence="5 6">
    <name type="scientific">Caenorhabditis angaria</name>
    <dbReference type="NCBI Taxonomy" id="860376"/>
    <lineage>
        <taxon>Eukaryota</taxon>
        <taxon>Metazoa</taxon>
        <taxon>Ecdysozoa</taxon>
        <taxon>Nematoda</taxon>
        <taxon>Chromadorea</taxon>
        <taxon>Rhabditida</taxon>
        <taxon>Rhabditina</taxon>
        <taxon>Rhabditomorpha</taxon>
        <taxon>Rhabditoidea</taxon>
        <taxon>Rhabditidae</taxon>
        <taxon>Peloderinae</taxon>
        <taxon>Caenorhabditis</taxon>
    </lineage>
</organism>
<dbReference type="AlphaFoldDB" id="A0A9P1N081"/>
<dbReference type="PANTHER" id="PTHR23083:SF464">
    <property type="entry name" value="TETRATRICOPEPTIDE REPEAT DOMAIN 7, ISOFORM A"/>
    <property type="match status" value="1"/>
</dbReference>
<sequence length="542" mass="60483">MSKLKGSRLEAEVDRVRTDGNWKRLSELLPSVKSKNSGLEDSYDLFQAEIILETFLEQLGEVLRPHKDHHEKLHNAEQLLESVLRDKSTNSSVYLEANVLLAKLEYACLEYKKSLVAIENSGMEKGNTPFRTLRALRLVAEGYAIKGLCLESMENTREHSWSVSSGISNKSTQNEIKALNCFEKSAELAISYINELEKAMNNNNGKIVPTALTTTGGTKQQEKIGEILERCLERVAVLRAKDTVAQRKNGSEGIEWYRKIITCLGDKSTGERLQQKLSRQLAELLIRATVPTEEKAMMSEALAVKSQNLSFYTGSNRAYFAPSSRIEEVVLLLLISEVLSTREVVLSRSDDLSNNRTHSLQNAKSVFNLLTLVLSTLRQYHILATIYERAMKFANNDSFLWQQFALSSICRGRYSRAARVLEQSIITTNDTSSSASASNSNSSVQASSSSHSSSSNSHNHKNHHNNSFDAAETASLHLTNNPSCALSVISEYMLLSQIYIERFANFSAAQEYSKKAVELCQKDGQLMFLKGRCQLINAIANG</sequence>
<evidence type="ECO:0000256" key="2">
    <source>
        <dbReference type="ARBA" id="ARBA00038251"/>
    </source>
</evidence>
<evidence type="ECO:0000313" key="5">
    <source>
        <dbReference type="EMBL" id="CAI5445163.1"/>
    </source>
</evidence>
<reference evidence="5" key="1">
    <citation type="submission" date="2022-11" db="EMBL/GenBank/DDBJ databases">
        <authorList>
            <person name="Kikuchi T."/>
        </authorList>
    </citation>
    <scope>NUCLEOTIDE SEQUENCE</scope>
    <source>
        <strain evidence="5">PS1010</strain>
    </source>
</reference>
<accession>A0A9P1N081</accession>
<gene>
    <name evidence="5" type="ORF">CAMP_LOCUS7800</name>
</gene>
<dbReference type="InterPro" id="IPR045819">
    <property type="entry name" value="TTC7_N"/>
</dbReference>
<feature type="region of interest" description="Disordered" evidence="3">
    <location>
        <begin position="431"/>
        <end position="466"/>
    </location>
</feature>
<dbReference type="Pfam" id="PF19440">
    <property type="entry name" value="TTC7_N"/>
    <property type="match status" value="1"/>
</dbReference>
<dbReference type="EMBL" id="CANHGI010000003">
    <property type="protein sequence ID" value="CAI5445163.1"/>
    <property type="molecule type" value="Genomic_DNA"/>
</dbReference>
<dbReference type="GO" id="GO:0072659">
    <property type="term" value="P:protein localization to plasma membrane"/>
    <property type="evidence" value="ECO:0007669"/>
    <property type="project" value="TreeGrafter"/>
</dbReference>
<dbReference type="GO" id="GO:0005886">
    <property type="term" value="C:plasma membrane"/>
    <property type="evidence" value="ECO:0007669"/>
    <property type="project" value="TreeGrafter"/>
</dbReference>
<dbReference type="Proteomes" id="UP001152747">
    <property type="component" value="Unassembled WGS sequence"/>
</dbReference>
<dbReference type="InterPro" id="IPR011990">
    <property type="entry name" value="TPR-like_helical_dom_sf"/>
</dbReference>
<proteinExistence type="inferred from homology"/>
<dbReference type="OrthoDB" id="29013at2759"/>
<comment type="caution">
    <text evidence="5">The sequence shown here is derived from an EMBL/GenBank/DDBJ whole genome shotgun (WGS) entry which is preliminary data.</text>
</comment>
<evidence type="ECO:0000259" key="4">
    <source>
        <dbReference type="Pfam" id="PF19440"/>
    </source>
</evidence>
<name>A0A9P1N081_9PELO</name>
<evidence type="ECO:0000256" key="3">
    <source>
        <dbReference type="SAM" id="MobiDB-lite"/>
    </source>
</evidence>
<keyword evidence="6" id="KW-1185">Reference proteome</keyword>
<evidence type="ECO:0000256" key="1">
    <source>
        <dbReference type="ARBA" id="ARBA00002550"/>
    </source>
</evidence>
<comment type="similarity">
    <text evidence="2">Belongs to the YPP1 family.</text>
</comment>